<evidence type="ECO:0000256" key="1">
    <source>
        <dbReference type="SAM" id="Phobius"/>
    </source>
</evidence>
<dbReference type="NCBIfam" id="TIGR02532">
    <property type="entry name" value="IV_pilin_GFxxxE"/>
    <property type="match status" value="1"/>
</dbReference>
<keyword evidence="1" id="KW-0812">Transmembrane</keyword>
<organism evidence="2 3">
    <name type="scientific">Nitrosomonas stercoris</name>
    <dbReference type="NCBI Taxonomy" id="1444684"/>
    <lineage>
        <taxon>Bacteria</taxon>
        <taxon>Pseudomonadati</taxon>
        <taxon>Pseudomonadota</taxon>
        <taxon>Betaproteobacteria</taxon>
        <taxon>Nitrosomonadales</taxon>
        <taxon>Nitrosomonadaceae</taxon>
        <taxon>Nitrosomonas</taxon>
    </lineage>
</organism>
<keyword evidence="1" id="KW-1133">Transmembrane helix</keyword>
<evidence type="ECO:0000313" key="2">
    <source>
        <dbReference type="EMBL" id="BBL35854.1"/>
    </source>
</evidence>
<dbReference type="GO" id="GO:0043683">
    <property type="term" value="P:type IV pilus assembly"/>
    <property type="evidence" value="ECO:0007669"/>
    <property type="project" value="InterPro"/>
</dbReference>
<dbReference type="Proteomes" id="UP000316473">
    <property type="component" value="Chromosome"/>
</dbReference>
<dbReference type="InterPro" id="IPR045584">
    <property type="entry name" value="Pilin-like"/>
</dbReference>
<dbReference type="PROSITE" id="PS00409">
    <property type="entry name" value="PROKAR_NTER_METHYL"/>
    <property type="match status" value="1"/>
</dbReference>
<evidence type="ECO:0008006" key="4">
    <source>
        <dbReference type="Google" id="ProtNLM"/>
    </source>
</evidence>
<dbReference type="InterPro" id="IPR031982">
    <property type="entry name" value="PilE-like"/>
</dbReference>
<dbReference type="SUPFAM" id="SSF54523">
    <property type="entry name" value="Pili subunits"/>
    <property type="match status" value="1"/>
</dbReference>
<keyword evidence="3" id="KW-1185">Reference proteome</keyword>
<keyword evidence="1" id="KW-0472">Membrane</keyword>
<name>A0A4Y1YPC6_9PROT</name>
<dbReference type="PANTHER" id="PTHR30093:SF47">
    <property type="entry name" value="TYPE IV PILUS NON-CORE MINOR PILIN PILE"/>
    <property type="match status" value="1"/>
</dbReference>
<dbReference type="InterPro" id="IPR012902">
    <property type="entry name" value="N_methyl_site"/>
</dbReference>
<proteinExistence type="predicted"/>
<dbReference type="AlphaFoldDB" id="A0A4Y1YPC6"/>
<sequence>MRQMRNYANSHGFTLIETMIVVAIIGILASIAYPSYQEHVQHANRVEARGILLEMAQLLERSYTESNSYSNVTLPVTQSPRTGTAKYTVQFAATPTQNSYTLEAVPTGFMASDACGTLTLTQTGARAAGGDVDKCWR</sequence>
<accession>A0A4Y1YPC6</accession>
<dbReference type="Pfam" id="PF07963">
    <property type="entry name" value="N_methyl"/>
    <property type="match status" value="1"/>
</dbReference>
<evidence type="ECO:0000313" key="3">
    <source>
        <dbReference type="Proteomes" id="UP000316473"/>
    </source>
</evidence>
<gene>
    <name evidence="2" type="ORF">Nstercoris_02131</name>
</gene>
<dbReference type="PANTHER" id="PTHR30093">
    <property type="entry name" value="GENERAL SECRETION PATHWAY PROTEIN G"/>
    <property type="match status" value="1"/>
</dbReference>
<feature type="transmembrane region" description="Helical" evidence="1">
    <location>
        <begin position="12"/>
        <end position="33"/>
    </location>
</feature>
<dbReference type="KEGG" id="nst:Nstercoris_02131"/>
<reference evidence="2 3" key="1">
    <citation type="submission" date="2019-06" db="EMBL/GenBank/DDBJ databases">
        <title>Nitrosomonas stercoris KYUHI-S whole genome shotgun sequence.</title>
        <authorList>
            <person name="Nakagawa T."/>
            <person name="Tsuchiya Y."/>
            <person name="Takahashi R."/>
        </authorList>
    </citation>
    <scope>NUCLEOTIDE SEQUENCE [LARGE SCALE GENOMIC DNA]</scope>
    <source>
        <strain evidence="2 3">KYUHI-S</strain>
    </source>
</reference>
<dbReference type="Gene3D" id="3.30.700.10">
    <property type="entry name" value="Glycoprotein, Type 4 Pilin"/>
    <property type="match status" value="1"/>
</dbReference>
<protein>
    <recommendedName>
        <fullName evidence="4">Fimbrial protein</fullName>
    </recommendedName>
</protein>
<dbReference type="EMBL" id="AP019755">
    <property type="protein sequence ID" value="BBL35854.1"/>
    <property type="molecule type" value="Genomic_DNA"/>
</dbReference>
<dbReference type="Pfam" id="PF16732">
    <property type="entry name" value="ComP_DUS"/>
    <property type="match status" value="1"/>
</dbReference>